<dbReference type="Gene3D" id="2.60.120.460">
    <property type="entry name" value="YjbQ-like"/>
    <property type="match status" value="1"/>
</dbReference>
<dbReference type="RefSeq" id="WP_074652068.1">
    <property type="nucleotide sequence ID" value="NZ_FNSD01000001.1"/>
</dbReference>
<name>A0A1H4J469_9BACT</name>
<organism evidence="2 3">
    <name type="scientific">Terriglobus roseus</name>
    <dbReference type="NCBI Taxonomy" id="392734"/>
    <lineage>
        <taxon>Bacteria</taxon>
        <taxon>Pseudomonadati</taxon>
        <taxon>Acidobacteriota</taxon>
        <taxon>Terriglobia</taxon>
        <taxon>Terriglobales</taxon>
        <taxon>Acidobacteriaceae</taxon>
        <taxon>Terriglobus</taxon>
    </lineage>
</organism>
<dbReference type="InterPro" id="IPR001602">
    <property type="entry name" value="UPF0047_YjbQ-like"/>
</dbReference>
<dbReference type="AlphaFoldDB" id="A0A1H4J469"/>
<gene>
    <name evidence="2" type="ORF">SAMN05443244_0347</name>
</gene>
<dbReference type="PANTHER" id="PTHR30615">
    <property type="entry name" value="UNCHARACTERIZED PROTEIN YJBQ-RELATED"/>
    <property type="match status" value="1"/>
</dbReference>
<dbReference type="Proteomes" id="UP000182409">
    <property type="component" value="Unassembled WGS sequence"/>
</dbReference>
<sequence>MKQAVHILSISTRGQALYEFTAAIGEWLRLQNIHTGLITVFCRHTSASLLIQENADPTVRRDLKAYFSRIAPEGGPYEHDSEGSDDMPAHLKTALTQVQLSIPVVNGNLALGTWQGVYLFEHRDRAHRREVVLHLIGE</sequence>
<dbReference type="NCBIfam" id="TIGR00149">
    <property type="entry name" value="TIGR00149_YjbQ"/>
    <property type="match status" value="1"/>
</dbReference>
<reference evidence="2 3" key="1">
    <citation type="submission" date="2016-10" db="EMBL/GenBank/DDBJ databases">
        <authorList>
            <person name="de Groot N.N."/>
        </authorList>
    </citation>
    <scope>NUCLEOTIDE SEQUENCE [LARGE SCALE GENOMIC DNA]</scope>
    <source>
        <strain evidence="2 3">AB35.6</strain>
    </source>
</reference>
<evidence type="ECO:0000256" key="1">
    <source>
        <dbReference type="ARBA" id="ARBA00005534"/>
    </source>
</evidence>
<dbReference type="SUPFAM" id="SSF111038">
    <property type="entry name" value="YjbQ-like"/>
    <property type="match status" value="1"/>
</dbReference>
<proteinExistence type="inferred from homology"/>
<protein>
    <submittedName>
        <fullName evidence="2">Secondary thiamine-phosphate synthase enzyme</fullName>
    </submittedName>
</protein>
<comment type="similarity">
    <text evidence="1">Belongs to the UPF0047 family.</text>
</comment>
<dbReference type="OrthoDB" id="9801725at2"/>
<evidence type="ECO:0000313" key="3">
    <source>
        <dbReference type="Proteomes" id="UP000182409"/>
    </source>
</evidence>
<evidence type="ECO:0000313" key="2">
    <source>
        <dbReference type="EMBL" id="SEB41017.1"/>
    </source>
</evidence>
<dbReference type="EMBL" id="FNSD01000001">
    <property type="protein sequence ID" value="SEB41017.1"/>
    <property type="molecule type" value="Genomic_DNA"/>
</dbReference>
<dbReference type="InterPro" id="IPR035917">
    <property type="entry name" value="YjbQ-like_sf"/>
</dbReference>
<accession>A0A1H4J469</accession>
<dbReference type="Pfam" id="PF01894">
    <property type="entry name" value="YjbQ"/>
    <property type="match status" value="1"/>
</dbReference>
<dbReference type="PANTHER" id="PTHR30615:SF8">
    <property type="entry name" value="UPF0047 PROTEIN C4A8.02C"/>
    <property type="match status" value="1"/>
</dbReference>
<dbReference type="PIRSF" id="PIRSF004681">
    <property type="entry name" value="UCP004681"/>
    <property type="match status" value="1"/>
</dbReference>